<evidence type="ECO:0000259" key="8">
    <source>
        <dbReference type="Pfam" id="PF12704"/>
    </source>
</evidence>
<feature type="transmembrane region" description="Helical" evidence="6">
    <location>
        <begin position="754"/>
        <end position="778"/>
    </location>
</feature>
<keyword evidence="5 6" id="KW-0472">Membrane</keyword>
<dbReference type="Pfam" id="PF02687">
    <property type="entry name" value="FtsX"/>
    <property type="match status" value="2"/>
</dbReference>
<keyword evidence="2" id="KW-1003">Cell membrane</keyword>
<proteinExistence type="predicted"/>
<dbReference type="Pfam" id="PF12704">
    <property type="entry name" value="MacB_PCD"/>
    <property type="match status" value="2"/>
</dbReference>
<feature type="transmembrane region" description="Helical" evidence="6">
    <location>
        <begin position="457"/>
        <end position="484"/>
    </location>
</feature>
<evidence type="ECO:0000256" key="3">
    <source>
        <dbReference type="ARBA" id="ARBA00022692"/>
    </source>
</evidence>
<evidence type="ECO:0000256" key="2">
    <source>
        <dbReference type="ARBA" id="ARBA00022475"/>
    </source>
</evidence>
<keyword evidence="4 6" id="KW-1133">Transmembrane helix</keyword>
<feature type="domain" description="ABC3 transporter permease C-terminal" evidence="7">
    <location>
        <begin position="369"/>
        <end position="483"/>
    </location>
</feature>
<name>A0ABT8KHM6_9BACT</name>
<feature type="transmembrane region" description="Helical" evidence="6">
    <location>
        <begin position="414"/>
        <end position="437"/>
    </location>
</feature>
<feature type="transmembrane region" description="Helical" evidence="6">
    <location>
        <begin position="837"/>
        <end position="861"/>
    </location>
</feature>
<dbReference type="PANTHER" id="PTHR30572">
    <property type="entry name" value="MEMBRANE COMPONENT OF TRANSPORTER-RELATED"/>
    <property type="match status" value="1"/>
</dbReference>
<gene>
    <name evidence="9" type="ORF">QQ008_00275</name>
</gene>
<protein>
    <submittedName>
        <fullName evidence="9">ABC transporter permease</fullName>
    </submittedName>
</protein>
<feature type="transmembrane region" description="Helical" evidence="6">
    <location>
        <begin position="505"/>
        <end position="525"/>
    </location>
</feature>
<dbReference type="InterPro" id="IPR047699">
    <property type="entry name" value="Permease_put_prefix"/>
</dbReference>
<dbReference type="InterPro" id="IPR003838">
    <property type="entry name" value="ABC3_permease_C"/>
</dbReference>
<feature type="transmembrane region" description="Helical" evidence="6">
    <location>
        <begin position="806"/>
        <end position="825"/>
    </location>
</feature>
<dbReference type="Proteomes" id="UP001172082">
    <property type="component" value="Unassembled WGS sequence"/>
</dbReference>
<evidence type="ECO:0000313" key="10">
    <source>
        <dbReference type="Proteomes" id="UP001172082"/>
    </source>
</evidence>
<dbReference type="RefSeq" id="WP_346749795.1">
    <property type="nucleotide sequence ID" value="NZ_JAUJEA010000001.1"/>
</dbReference>
<evidence type="ECO:0000256" key="4">
    <source>
        <dbReference type="ARBA" id="ARBA00022989"/>
    </source>
</evidence>
<comment type="subcellular location">
    <subcellularLocation>
        <location evidence="1">Cell membrane</location>
        <topology evidence="1">Multi-pass membrane protein</topology>
    </subcellularLocation>
</comment>
<evidence type="ECO:0000259" key="7">
    <source>
        <dbReference type="Pfam" id="PF02687"/>
    </source>
</evidence>
<dbReference type="NCBIfam" id="NF038404">
    <property type="entry name" value="perm_prefix_2"/>
    <property type="match status" value="1"/>
</dbReference>
<feature type="domain" description="MacB-like periplasmic core" evidence="8">
    <location>
        <begin position="512"/>
        <end position="684"/>
    </location>
</feature>
<dbReference type="InterPro" id="IPR025857">
    <property type="entry name" value="MacB_PCD"/>
</dbReference>
<accession>A0ABT8KHM6</accession>
<organism evidence="9 10">
    <name type="scientific">Splendidivirga corallicola</name>
    <dbReference type="NCBI Taxonomy" id="3051826"/>
    <lineage>
        <taxon>Bacteria</taxon>
        <taxon>Pseudomonadati</taxon>
        <taxon>Bacteroidota</taxon>
        <taxon>Cytophagia</taxon>
        <taxon>Cytophagales</taxon>
        <taxon>Splendidivirgaceae</taxon>
        <taxon>Splendidivirga</taxon>
    </lineage>
</organism>
<sequence length="877" mass="99226">MKNCSPPGPVLRFLKWFCHPELHAYIEGDLHELYRERLKKSGKRKADLRFVFDVLMLLRPSLIRPIKVFNGLNNYDMIRNYLAIGIRNLRKHNGYASINIFGLAIALTVCFTATLFVFDELSFDRFHKDGDRIYRITKRYFNGDKTVETVPFRSYLLDHMSEDIPAIEGTTSLKPLDEKQIVTHNGKKYGENALTFCDANFFDFFTFDLKLGDAKSALEDPYTLVISESKSKEYFKDESPMGEVITIKSAYDGIGFDAKITGVFKDMPGHSHFHFDFLISMATGRVEDERRGIYGFPMKYGYIKLHQGHSIDEVSELIPVIENQYAPDFYATYDMHLFPQSLLDIHLRSQKERELEINGSITHIYVFSAVAILILMIACFNYINLATARAIEKAKEVGVRKTVGAFRYQLITQFLVESIMTALLALLVAIILTALTLPYFNAFSGKALSLGLSQYPIILVFVLISVLVGMASGLYPAVVLSRILPSKVLKSSTGNRNGAQPMRKILVVSQFVISTILIIATLVIFDQWQLFRTQQYSFKTEEILNIPVNSLKIRNSYAALKEELLRNTSIKLVTGCEKDFVSELKSFNGLTVLGREGFVDMYYAMIDADFFEMYGKKIVSGRNFLDYSADSLGGIIINESAAKLIGKKTEEMLGLHVEVYDGYAPKVIGVVEDFQFQSLHGKVVPMYFQLFYTQEVVDHLKVISVKVNTNHILKTLASIEKTFKKFDPDALFDYSFLDYNIKIAYQEEERFAKIFTFITVIAIIIACMGIFGIATAITNQRKKELGVRKVLGASIPQIVLLINKDFVKLVIIANLIAFPIAYLIMKKWLQDFAYQTEIGIVTFIIALFASLGVAILSAGYWSVKAATSNPAEALKTE</sequence>
<keyword evidence="10" id="KW-1185">Reference proteome</keyword>
<feature type="domain" description="MacB-like periplasmic core" evidence="8">
    <location>
        <begin position="98"/>
        <end position="318"/>
    </location>
</feature>
<evidence type="ECO:0000313" key="9">
    <source>
        <dbReference type="EMBL" id="MDN5199763.1"/>
    </source>
</evidence>
<feature type="transmembrane region" description="Helical" evidence="6">
    <location>
        <begin position="364"/>
        <end position="383"/>
    </location>
</feature>
<evidence type="ECO:0000256" key="5">
    <source>
        <dbReference type="ARBA" id="ARBA00023136"/>
    </source>
</evidence>
<evidence type="ECO:0000256" key="6">
    <source>
        <dbReference type="SAM" id="Phobius"/>
    </source>
</evidence>
<dbReference type="InterPro" id="IPR050250">
    <property type="entry name" value="Macrolide_Exporter_MacB"/>
</dbReference>
<evidence type="ECO:0000256" key="1">
    <source>
        <dbReference type="ARBA" id="ARBA00004651"/>
    </source>
</evidence>
<dbReference type="PANTHER" id="PTHR30572:SF18">
    <property type="entry name" value="ABC-TYPE MACROLIDE FAMILY EXPORT SYSTEM PERMEASE COMPONENT 2"/>
    <property type="match status" value="1"/>
</dbReference>
<feature type="transmembrane region" description="Helical" evidence="6">
    <location>
        <begin position="96"/>
        <end position="118"/>
    </location>
</feature>
<comment type="caution">
    <text evidence="9">The sequence shown here is derived from an EMBL/GenBank/DDBJ whole genome shotgun (WGS) entry which is preliminary data.</text>
</comment>
<keyword evidence="3 6" id="KW-0812">Transmembrane</keyword>
<reference evidence="9" key="1">
    <citation type="submission" date="2023-06" db="EMBL/GenBank/DDBJ databases">
        <title>Genomic of Parafulvivirga corallium.</title>
        <authorList>
            <person name="Wang G."/>
        </authorList>
    </citation>
    <scope>NUCLEOTIDE SEQUENCE</scope>
    <source>
        <strain evidence="9">BMA10</strain>
    </source>
</reference>
<feature type="domain" description="ABC3 transporter permease C-terminal" evidence="7">
    <location>
        <begin position="757"/>
        <end position="870"/>
    </location>
</feature>
<dbReference type="EMBL" id="JAUJEA010000001">
    <property type="protein sequence ID" value="MDN5199763.1"/>
    <property type="molecule type" value="Genomic_DNA"/>
</dbReference>